<gene>
    <name evidence="2" type="ORF">GLOTRDRAFT_13792</name>
</gene>
<keyword evidence="3" id="KW-1185">Reference proteome</keyword>
<organism evidence="2 3">
    <name type="scientific">Gloeophyllum trabeum (strain ATCC 11539 / FP-39264 / Madison 617)</name>
    <name type="common">Brown rot fungus</name>
    <dbReference type="NCBI Taxonomy" id="670483"/>
    <lineage>
        <taxon>Eukaryota</taxon>
        <taxon>Fungi</taxon>
        <taxon>Dikarya</taxon>
        <taxon>Basidiomycota</taxon>
        <taxon>Agaricomycotina</taxon>
        <taxon>Agaricomycetes</taxon>
        <taxon>Gloeophyllales</taxon>
        <taxon>Gloeophyllaceae</taxon>
        <taxon>Gloeophyllum</taxon>
    </lineage>
</organism>
<feature type="non-terminal residue" evidence="2">
    <location>
        <position position="83"/>
    </location>
</feature>
<evidence type="ECO:0000313" key="3">
    <source>
        <dbReference type="Proteomes" id="UP000030669"/>
    </source>
</evidence>
<dbReference type="EMBL" id="KB469315">
    <property type="protein sequence ID" value="EPQ50515.1"/>
    <property type="molecule type" value="Genomic_DNA"/>
</dbReference>
<dbReference type="AlphaFoldDB" id="S7R861"/>
<dbReference type="Gene3D" id="1.10.510.10">
    <property type="entry name" value="Transferase(Phosphotransferase) domain 1"/>
    <property type="match status" value="1"/>
</dbReference>
<dbReference type="SUPFAM" id="SSF56112">
    <property type="entry name" value="Protein kinase-like (PK-like)"/>
    <property type="match status" value="1"/>
</dbReference>
<dbReference type="KEGG" id="gtr:GLOTRDRAFT_13792"/>
<dbReference type="HOGENOM" id="CLU_195658_0_0_1"/>
<dbReference type="OrthoDB" id="5569250at2759"/>
<reference evidence="2 3" key="1">
    <citation type="journal article" date="2012" name="Science">
        <title>The Paleozoic origin of enzymatic lignin decomposition reconstructed from 31 fungal genomes.</title>
        <authorList>
            <person name="Floudas D."/>
            <person name="Binder M."/>
            <person name="Riley R."/>
            <person name="Barry K."/>
            <person name="Blanchette R.A."/>
            <person name="Henrissat B."/>
            <person name="Martinez A.T."/>
            <person name="Otillar R."/>
            <person name="Spatafora J.W."/>
            <person name="Yadav J.S."/>
            <person name="Aerts A."/>
            <person name="Benoit I."/>
            <person name="Boyd A."/>
            <person name="Carlson A."/>
            <person name="Copeland A."/>
            <person name="Coutinho P.M."/>
            <person name="de Vries R.P."/>
            <person name="Ferreira P."/>
            <person name="Findley K."/>
            <person name="Foster B."/>
            <person name="Gaskell J."/>
            <person name="Glotzer D."/>
            <person name="Gorecki P."/>
            <person name="Heitman J."/>
            <person name="Hesse C."/>
            <person name="Hori C."/>
            <person name="Igarashi K."/>
            <person name="Jurgens J.A."/>
            <person name="Kallen N."/>
            <person name="Kersten P."/>
            <person name="Kohler A."/>
            <person name="Kuees U."/>
            <person name="Kumar T.K.A."/>
            <person name="Kuo A."/>
            <person name="LaButti K."/>
            <person name="Larrondo L.F."/>
            <person name="Lindquist E."/>
            <person name="Ling A."/>
            <person name="Lombard V."/>
            <person name="Lucas S."/>
            <person name="Lundell T."/>
            <person name="Martin R."/>
            <person name="McLaughlin D.J."/>
            <person name="Morgenstern I."/>
            <person name="Morin E."/>
            <person name="Murat C."/>
            <person name="Nagy L.G."/>
            <person name="Nolan M."/>
            <person name="Ohm R.A."/>
            <person name="Patyshakuliyeva A."/>
            <person name="Rokas A."/>
            <person name="Ruiz-Duenas F.J."/>
            <person name="Sabat G."/>
            <person name="Salamov A."/>
            <person name="Samejima M."/>
            <person name="Schmutz J."/>
            <person name="Slot J.C."/>
            <person name="St John F."/>
            <person name="Stenlid J."/>
            <person name="Sun H."/>
            <person name="Sun S."/>
            <person name="Syed K."/>
            <person name="Tsang A."/>
            <person name="Wiebenga A."/>
            <person name="Young D."/>
            <person name="Pisabarro A."/>
            <person name="Eastwood D.C."/>
            <person name="Martin F."/>
            <person name="Cullen D."/>
            <person name="Grigoriev I.V."/>
            <person name="Hibbett D.S."/>
        </authorList>
    </citation>
    <scope>NUCLEOTIDE SEQUENCE [LARGE SCALE GENOMIC DNA]</scope>
    <source>
        <strain evidence="2 3">ATCC 11539</strain>
    </source>
</reference>
<dbReference type="RefSeq" id="XP_007870982.1">
    <property type="nucleotide sequence ID" value="XM_007872791.1"/>
</dbReference>
<feature type="domain" description="Fungal-type protein kinase" evidence="1">
    <location>
        <begin position="1"/>
        <end position="79"/>
    </location>
</feature>
<dbReference type="InterPro" id="IPR008266">
    <property type="entry name" value="Tyr_kinase_AS"/>
</dbReference>
<name>S7R861_GLOTA</name>
<proteinExistence type="predicted"/>
<accession>S7R861</accession>
<dbReference type="STRING" id="670483.S7R861"/>
<dbReference type="PANTHER" id="PTHR38248:SF2">
    <property type="entry name" value="FUNK1 11"/>
    <property type="match status" value="1"/>
</dbReference>
<dbReference type="InterPro" id="IPR040976">
    <property type="entry name" value="Pkinase_fungal"/>
</dbReference>
<dbReference type="PANTHER" id="PTHR38248">
    <property type="entry name" value="FUNK1 6"/>
    <property type="match status" value="1"/>
</dbReference>
<dbReference type="PROSITE" id="PS00109">
    <property type="entry name" value="PROTEIN_KINASE_TYR"/>
    <property type="match status" value="1"/>
</dbReference>
<evidence type="ECO:0000259" key="1">
    <source>
        <dbReference type="Pfam" id="PF17667"/>
    </source>
</evidence>
<protein>
    <recommendedName>
        <fullName evidence="1">Fungal-type protein kinase domain-containing protein</fullName>
    </recommendedName>
</protein>
<dbReference type="InterPro" id="IPR011009">
    <property type="entry name" value="Kinase-like_dom_sf"/>
</dbReference>
<feature type="non-terminal residue" evidence="2">
    <location>
        <position position="1"/>
    </location>
</feature>
<dbReference type="GO" id="GO:0004672">
    <property type="term" value="F:protein kinase activity"/>
    <property type="evidence" value="ECO:0007669"/>
    <property type="project" value="InterPro"/>
</dbReference>
<sequence>VHHRCVLDSVGIPLSRFSSTREAMEAIYDSLLASGHEGMGEKKILHRDISINNIMISAYPDMENCKGFLIDMEYATVVGEPGS</sequence>
<dbReference type="GeneID" id="19303864"/>
<dbReference type="Pfam" id="PF17667">
    <property type="entry name" value="Pkinase_fungal"/>
    <property type="match status" value="1"/>
</dbReference>
<dbReference type="Proteomes" id="UP000030669">
    <property type="component" value="Unassembled WGS sequence"/>
</dbReference>
<evidence type="ECO:0000313" key="2">
    <source>
        <dbReference type="EMBL" id="EPQ50515.1"/>
    </source>
</evidence>